<proteinExistence type="predicted"/>
<gene>
    <name evidence="2" type="ORF">E2C01_084510</name>
</gene>
<evidence type="ECO:0000313" key="3">
    <source>
        <dbReference type="Proteomes" id="UP000324222"/>
    </source>
</evidence>
<keyword evidence="3" id="KW-1185">Reference proteome</keyword>
<evidence type="ECO:0000256" key="1">
    <source>
        <dbReference type="SAM" id="MobiDB-lite"/>
    </source>
</evidence>
<feature type="region of interest" description="Disordered" evidence="1">
    <location>
        <begin position="1"/>
        <end position="26"/>
    </location>
</feature>
<dbReference type="Proteomes" id="UP000324222">
    <property type="component" value="Unassembled WGS sequence"/>
</dbReference>
<dbReference type="OrthoDB" id="6372870at2759"/>
<organism evidence="2 3">
    <name type="scientific">Portunus trituberculatus</name>
    <name type="common">Swimming crab</name>
    <name type="synonym">Neptunus trituberculatus</name>
    <dbReference type="NCBI Taxonomy" id="210409"/>
    <lineage>
        <taxon>Eukaryota</taxon>
        <taxon>Metazoa</taxon>
        <taxon>Ecdysozoa</taxon>
        <taxon>Arthropoda</taxon>
        <taxon>Crustacea</taxon>
        <taxon>Multicrustacea</taxon>
        <taxon>Malacostraca</taxon>
        <taxon>Eumalacostraca</taxon>
        <taxon>Eucarida</taxon>
        <taxon>Decapoda</taxon>
        <taxon>Pleocyemata</taxon>
        <taxon>Brachyura</taxon>
        <taxon>Eubrachyura</taxon>
        <taxon>Portunoidea</taxon>
        <taxon>Portunidae</taxon>
        <taxon>Portuninae</taxon>
        <taxon>Portunus</taxon>
    </lineage>
</organism>
<dbReference type="AlphaFoldDB" id="A0A5B7J6H0"/>
<accession>A0A5B7J6H0</accession>
<evidence type="ECO:0000313" key="2">
    <source>
        <dbReference type="EMBL" id="MPC89556.1"/>
    </source>
</evidence>
<reference evidence="2 3" key="1">
    <citation type="submission" date="2019-05" db="EMBL/GenBank/DDBJ databases">
        <title>Another draft genome of Portunus trituberculatus and its Hox gene families provides insights of decapod evolution.</title>
        <authorList>
            <person name="Jeong J.-H."/>
            <person name="Song I."/>
            <person name="Kim S."/>
            <person name="Choi T."/>
            <person name="Kim D."/>
            <person name="Ryu S."/>
            <person name="Kim W."/>
        </authorList>
    </citation>
    <scope>NUCLEOTIDE SEQUENCE [LARGE SCALE GENOMIC DNA]</scope>
    <source>
        <tissue evidence="2">Muscle</tissue>
    </source>
</reference>
<comment type="caution">
    <text evidence="2">The sequence shown here is derived from an EMBL/GenBank/DDBJ whole genome shotgun (WGS) entry which is preliminary data.</text>
</comment>
<dbReference type="EMBL" id="VSRR010081413">
    <property type="protein sequence ID" value="MPC89556.1"/>
    <property type="molecule type" value="Genomic_DNA"/>
</dbReference>
<name>A0A5B7J6H0_PORTR</name>
<protein>
    <submittedName>
        <fullName evidence="2">Uncharacterized protein</fullName>
    </submittedName>
</protein>
<sequence>MAAPHPTGPYPRFHDFPADQSNFPPNPTFPLALDPQDVCSGGSLMGATSTAHRHQGNFLLGTDNLMPINTPQYPSSSASSIGTNSGGSGAATQLGVGSVTGVPGGRSGSSVVLPPGAPPGPVPFSPIRMVDRQQVNMAPPVAAHFSSSLSNFNLTSIIPEIDGKSNLLLRNGFHERLEGW</sequence>